<name>A0A0F9WYU1_9ZZZZ</name>
<dbReference type="PANTHER" id="PTHR43774:SF1">
    <property type="entry name" value="PEPTIDE METHIONINE SULFOXIDE REDUCTASE MSRA 2"/>
    <property type="match status" value="1"/>
</dbReference>
<dbReference type="SUPFAM" id="SSF55068">
    <property type="entry name" value="Peptide methionine sulfoxide reductase"/>
    <property type="match status" value="1"/>
</dbReference>
<dbReference type="Gene3D" id="3.30.1060.10">
    <property type="entry name" value="Peptide methionine sulphoxide reductase MsrA"/>
    <property type="match status" value="1"/>
</dbReference>
<proteinExistence type="inferred from homology"/>
<reference evidence="4" key="1">
    <citation type="journal article" date="2015" name="Nature">
        <title>Complex archaea that bridge the gap between prokaryotes and eukaryotes.</title>
        <authorList>
            <person name="Spang A."/>
            <person name="Saw J.H."/>
            <person name="Jorgensen S.L."/>
            <person name="Zaremba-Niedzwiedzka K."/>
            <person name="Martijn J."/>
            <person name="Lind A.E."/>
            <person name="van Eijk R."/>
            <person name="Schleper C."/>
            <person name="Guy L."/>
            <person name="Ettema T.J."/>
        </authorList>
    </citation>
    <scope>NUCLEOTIDE SEQUENCE</scope>
</reference>
<evidence type="ECO:0000259" key="3">
    <source>
        <dbReference type="Pfam" id="PF01625"/>
    </source>
</evidence>
<dbReference type="EC" id="1.8.4.11" evidence="1"/>
<dbReference type="Pfam" id="PF01625">
    <property type="entry name" value="PMSR"/>
    <property type="match status" value="1"/>
</dbReference>
<dbReference type="GO" id="GO:0008113">
    <property type="term" value="F:peptide-methionine (S)-S-oxide reductase activity"/>
    <property type="evidence" value="ECO:0007669"/>
    <property type="project" value="UniProtKB-EC"/>
</dbReference>
<evidence type="ECO:0000313" key="4">
    <source>
        <dbReference type="EMBL" id="KKN84218.1"/>
    </source>
</evidence>
<feature type="domain" description="Peptide methionine sulphoxide reductase MsrA" evidence="3">
    <location>
        <begin position="33"/>
        <end position="177"/>
    </location>
</feature>
<dbReference type="InterPro" id="IPR036509">
    <property type="entry name" value="Met_Sox_Rdtase_MsrA_sf"/>
</dbReference>
<dbReference type="NCBIfam" id="TIGR00401">
    <property type="entry name" value="msrA"/>
    <property type="match status" value="1"/>
</dbReference>
<dbReference type="InterPro" id="IPR002569">
    <property type="entry name" value="Met_Sox_Rdtase_MsrA_dom"/>
</dbReference>
<dbReference type="EMBL" id="LAZR01000174">
    <property type="protein sequence ID" value="KKN84218.1"/>
    <property type="molecule type" value="Genomic_DNA"/>
</dbReference>
<comment type="caution">
    <text evidence="4">The sequence shown here is derived from an EMBL/GenBank/DDBJ whole genome shotgun (WGS) entry which is preliminary data.</text>
</comment>
<organism evidence="4">
    <name type="scientific">marine sediment metagenome</name>
    <dbReference type="NCBI Taxonomy" id="412755"/>
    <lineage>
        <taxon>unclassified sequences</taxon>
        <taxon>metagenomes</taxon>
        <taxon>ecological metagenomes</taxon>
    </lineage>
</organism>
<evidence type="ECO:0000256" key="1">
    <source>
        <dbReference type="ARBA" id="ARBA00012502"/>
    </source>
</evidence>
<dbReference type="PANTHER" id="PTHR43774">
    <property type="entry name" value="PEPTIDE METHIONINE SULFOXIDE REDUCTASE"/>
    <property type="match status" value="1"/>
</dbReference>
<evidence type="ECO:0000256" key="2">
    <source>
        <dbReference type="ARBA" id="ARBA00023002"/>
    </source>
</evidence>
<accession>A0A0F9WYU1</accession>
<dbReference type="AlphaFoldDB" id="A0A0F9WYU1"/>
<gene>
    <name evidence="4" type="ORF">LCGC14_0291690</name>
</gene>
<protein>
    <recommendedName>
        <fullName evidence="1">peptide-methionine (S)-S-oxide reductase</fullName>
        <ecNumber evidence="1">1.8.4.11</ecNumber>
    </recommendedName>
</protein>
<sequence>MRRNPFALATLAAGALMALTLSPGPVAAQTSATAIFAGGCFWCVESDFDHVQGVLDTTSGYIGGTNQNPTYQNHPGHVEAVKITYDPAKVSYDQLLTVFWHSVDPTDAGGQFCDRGHSYSTAIFATDAAQVETAKASKAAVKQDLGTVVTPINTAPTFWPAEGYHQDYYKKNPLKYKYYRFSCGRDATIRKVWGDKAFEGIKDSMS</sequence>
<dbReference type="HAMAP" id="MF_01401">
    <property type="entry name" value="MsrA"/>
    <property type="match status" value="1"/>
</dbReference>
<keyword evidence="2" id="KW-0560">Oxidoreductase</keyword>